<sequence length="98" mass="11251">MQPRQISCEQFMRECAEWARDMKRQRRRDLVQAAMRSVWTLVALAALGLAGTAIYKREQSLEASTAQDLAAVTAARHAARHAARQERQEWQAVEQQQQ</sequence>
<evidence type="ECO:0000313" key="2">
    <source>
        <dbReference type="EMBL" id="OIR02778.1"/>
    </source>
</evidence>
<accession>A0A1J5S3U8</accession>
<evidence type="ECO:0000256" key="1">
    <source>
        <dbReference type="SAM" id="Phobius"/>
    </source>
</evidence>
<gene>
    <name evidence="2" type="ORF">GALL_152320</name>
</gene>
<dbReference type="AlphaFoldDB" id="A0A1J5S3U8"/>
<keyword evidence="1" id="KW-1133">Transmembrane helix</keyword>
<reference evidence="2" key="1">
    <citation type="submission" date="2016-10" db="EMBL/GenBank/DDBJ databases">
        <title>Sequence of Gallionella enrichment culture.</title>
        <authorList>
            <person name="Poehlein A."/>
            <person name="Muehling M."/>
            <person name="Daniel R."/>
        </authorList>
    </citation>
    <scope>NUCLEOTIDE SEQUENCE</scope>
</reference>
<keyword evidence="1" id="KW-0472">Membrane</keyword>
<protein>
    <submittedName>
        <fullName evidence="2">Uncharacterized protein</fullName>
    </submittedName>
</protein>
<keyword evidence="1" id="KW-0812">Transmembrane</keyword>
<feature type="transmembrane region" description="Helical" evidence="1">
    <location>
        <begin position="33"/>
        <end position="55"/>
    </location>
</feature>
<name>A0A1J5S3U8_9ZZZZ</name>
<organism evidence="2">
    <name type="scientific">mine drainage metagenome</name>
    <dbReference type="NCBI Taxonomy" id="410659"/>
    <lineage>
        <taxon>unclassified sequences</taxon>
        <taxon>metagenomes</taxon>
        <taxon>ecological metagenomes</taxon>
    </lineage>
</organism>
<comment type="caution">
    <text evidence="2">The sequence shown here is derived from an EMBL/GenBank/DDBJ whole genome shotgun (WGS) entry which is preliminary data.</text>
</comment>
<dbReference type="EMBL" id="MLJW01000072">
    <property type="protein sequence ID" value="OIR02778.1"/>
    <property type="molecule type" value="Genomic_DNA"/>
</dbReference>
<proteinExistence type="predicted"/>